<dbReference type="InterPro" id="IPR036188">
    <property type="entry name" value="FAD/NAD-bd_sf"/>
</dbReference>
<keyword evidence="3" id="KW-0285">Flavoprotein</keyword>
<dbReference type="SUPFAM" id="SSF51905">
    <property type="entry name" value="FAD/NAD(P)-binding domain"/>
    <property type="match status" value="1"/>
</dbReference>
<dbReference type="Pfam" id="PF05199">
    <property type="entry name" value="GMC_oxred_C"/>
    <property type="match status" value="1"/>
</dbReference>
<reference evidence="8" key="1">
    <citation type="journal article" date="2019" name="Int. J. Syst. Evol. Microbiol.">
        <title>The Global Catalogue of Microorganisms (GCM) 10K type strain sequencing project: providing services to taxonomists for standard genome sequencing and annotation.</title>
        <authorList>
            <consortium name="The Broad Institute Genomics Platform"/>
            <consortium name="The Broad Institute Genome Sequencing Center for Infectious Disease"/>
            <person name="Wu L."/>
            <person name="Ma J."/>
        </authorList>
    </citation>
    <scope>NUCLEOTIDE SEQUENCE [LARGE SCALE GENOMIC DNA]</scope>
    <source>
        <strain evidence="8">JCM 18961</strain>
    </source>
</reference>
<accession>A0ABP8Y8J1</accession>
<dbReference type="Proteomes" id="UP001500556">
    <property type="component" value="Unassembled WGS sequence"/>
</dbReference>
<dbReference type="PANTHER" id="PTHR42784:SF1">
    <property type="entry name" value="PYRANOSE 2-OXIDASE"/>
    <property type="match status" value="1"/>
</dbReference>
<proteinExistence type="inferred from homology"/>
<keyword evidence="8" id="KW-1185">Reference proteome</keyword>
<evidence type="ECO:0000256" key="4">
    <source>
        <dbReference type="ARBA" id="ARBA00022827"/>
    </source>
</evidence>
<evidence type="ECO:0000259" key="6">
    <source>
        <dbReference type="Pfam" id="PF05199"/>
    </source>
</evidence>
<dbReference type="InterPro" id="IPR007867">
    <property type="entry name" value="GMC_OxRtase_C"/>
</dbReference>
<name>A0ABP8Y8J1_9MICO</name>
<comment type="caution">
    <text evidence="7">The sequence shown here is derived from an EMBL/GenBank/DDBJ whole genome shotgun (WGS) entry which is preliminary data.</text>
</comment>
<keyword evidence="4" id="KW-0274">FAD</keyword>
<evidence type="ECO:0000256" key="1">
    <source>
        <dbReference type="ARBA" id="ARBA00001974"/>
    </source>
</evidence>
<dbReference type="RefSeq" id="WP_345502955.1">
    <property type="nucleotide sequence ID" value="NZ_BAABLO010000005.1"/>
</dbReference>
<evidence type="ECO:0000313" key="8">
    <source>
        <dbReference type="Proteomes" id="UP001500556"/>
    </source>
</evidence>
<protein>
    <submittedName>
        <fullName evidence="7">GMC family oxidoreductase</fullName>
    </submittedName>
</protein>
<dbReference type="Gene3D" id="3.50.50.60">
    <property type="entry name" value="FAD/NAD(P)-binding domain"/>
    <property type="match status" value="3"/>
</dbReference>
<evidence type="ECO:0000256" key="3">
    <source>
        <dbReference type="ARBA" id="ARBA00022630"/>
    </source>
</evidence>
<gene>
    <name evidence="7" type="ORF">GCM10025782_20130</name>
</gene>
<organism evidence="7 8">
    <name type="scientific">Pedococcus ginsenosidimutans</name>
    <dbReference type="NCBI Taxonomy" id="490570"/>
    <lineage>
        <taxon>Bacteria</taxon>
        <taxon>Bacillati</taxon>
        <taxon>Actinomycetota</taxon>
        <taxon>Actinomycetes</taxon>
        <taxon>Micrococcales</taxon>
        <taxon>Intrasporangiaceae</taxon>
        <taxon>Pedococcus</taxon>
    </lineage>
</organism>
<comment type="cofactor">
    <cofactor evidence="1">
        <name>FAD</name>
        <dbReference type="ChEBI" id="CHEBI:57692"/>
    </cofactor>
</comment>
<dbReference type="PANTHER" id="PTHR42784">
    <property type="entry name" value="PYRANOSE 2-OXIDASE"/>
    <property type="match status" value="1"/>
</dbReference>
<comment type="similarity">
    <text evidence="2">Belongs to the GMC oxidoreductase family.</text>
</comment>
<dbReference type="SUPFAM" id="SSF54373">
    <property type="entry name" value="FAD-linked reductases, C-terminal domain"/>
    <property type="match status" value="1"/>
</dbReference>
<dbReference type="InterPro" id="IPR051473">
    <property type="entry name" value="P2Ox-like"/>
</dbReference>
<feature type="domain" description="Glucose-methanol-choline oxidoreductase C-terminal" evidence="6">
    <location>
        <begin position="374"/>
        <end position="492"/>
    </location>
</feature>
<dbReference type="EMBL" id="BAABLO010000005">
    <property type="protein sequence ID" value="GAA4722142.1"/>
    <property type="molecule type" value="Genomic_DNA"/>
</dbReference>
<evidence type="ECO:0000256" key="5">
    <source>
        <dbReference type="ARBA" id="ARBA00023002"/>
    </source>
</evidence>
<keyword evidence="5" id="KW-0560">Oxidoreductase</keyword>
<evidence type="ECO:0000313" key="7">
    <source>
        <dbReference type="EMBL" id="GAA4722142.1"/>
    </source>
</evidence>
<evidence type="ECO:0000256" key="2">
    <source>
        <dbReference type="ARBA" id="ARBA00010790"/>
    </source>
</evidence>
<sequence length="518" mass="55705">MTHHLDADVLIVGSGLMGAAVARRLRGEQPDARILMVDGGPVIGTLPGQHLHDVPEEDIWQRYNQRVSSGIQGFYTGTAPTSDVGSSLVGVEPGMYHLSSIGQEAQEMPAAAVAWNVGGMGVHWTAATPTPWGEEVPQFLAGSQWDADLESASELLHVTEEPFPPAGPGEATLEVLHRIFDGVSAPGRTARHMPMAVQFDQDGVRRRTGPNTIFPPIGDGRLDPHFSLLAGTQAVRLLHGGGEVRGVEVREVATGALQELRAAVTIVCADAIRTPQLLFASQIRPTALGRYLNEHAFLTGRVLTDLDRLGFELADLIPMADDEFMSEHLWVPHSGPEQPFHLQIGNQVHIDEDRRPLAYSVGLGFYVPTEIQPDNRLEFSEEHVDAAGMPRISVRFSYSDDDLRLIQRAREMQQVTAEALGPFDPGTESALLPAGSSLHFTGTVRMGQTDDGASVCDPDGRVWGFDNLYVAGNGVLPTALACNSTLTGMVTAVRAARAVSRQLGSVAHREGSEAVALS</sequence>